<evidence type="ECO:0000256" key="1">
    <source>
        <dbReference type="ARBA" id="ARBA00004519"/>
    </source>
</evidence>
<dbReference type="Pfam" id="PF25944">
    <property type="entry name" value="Beta-barrel_RND"/>
    <property type="match status" value="1"/>
</dbReference>
<dbReference type="Pfam" id="PF25917">
    <property type="entry name" value="BSH_RND"/>
    <property type="match status" value="1"/>
</dbReference>
<dbReference type="PANTHER" id="PTHR30158:SF3">
    <property type="entry name" value="MULTIDRUG EFFLUX PUMP SUBUNIT ACRA-RELATED"/>
    <property type="match status" value="1"/>
</dbReference>
<keyword evidence="8" id="KW-1185">Reference proteome</keyword>
<accession>A0ABS7YRD5</accession>
<feature type="domain" description="Multidrug resistance protein MdtA-like C-terminal permuted SH3" evidence="6">
    <location>
        <begin position="309"/>
        <end position="371"/>
    </location>
</feature>
<dbReference type="EMBL" id="JAIWIU010000081">
    <property type="protein sequence ID" value="MCA2017014.1"/>
    <property type="molecule type" value="Genomic_DNA"/>
</dbReference>
<dbReference type="SUPFAM" id="SSF111369">
    <property type="entry name" value="HlyD-like secretion proteins"/>
    <property type="match status" value="1"/>
</dbReference>
<name>A0ABS7YRD5_9VIBR</name>
<dbReference type="PANTHER" id="PTHR30158">
    <property type="entry name" value="ACRA/E-RELATED COMPONENT OF DRUG EFFLUX TRANSPORTER"/>
    <property type="match status" value="1"/>
</dbReference>
<comment type="similarity">
    <text evidence="2">Belongs to the membrane fusion protein (MFP) (TC 8.A.1) family.</text>
</comment>
<dbReference type="Pfam" id="PF25967">
    <property type="entry name" value="RND-MFP_C"/>
    <property type="match status" value="1"/>
</dbReference>
<dbReference type="Pfam" id="PF25876">
    <property type="entry name" value="HH_MFP_RND"/>
    <property type="match status" value="1"/>
</dbReference>
<proteinExistence type="inferred from homology"/>
<dbReference type="NCBIfam" id="TIGR01730">
    <property type="entry name" value="RND_mfp"/>
    <property type="match status" value="1"/>
</dbReference>
<comment type="subcellular location">
    <subcellularLocation>
        <location evidence="1">Cell inner membrane</location>
        <topology evidence="1">Lipid-anchor</topology>
    </subcellularLocation>
</comment>
<sequence length="386" mass="41595">MTKVLPRYRNSMIAIGLALALTGCQKETSENVTSQQPQAVAVDTVVLHPQAVEITDKLPGRTSAYRKAEVRPQVEGIIIKRLFVEGSSVNKGDVLYQIDPATYEASLESAKADLASAQATLEKSKLQADRYADLVKNRAISEQDYEDAMATYRAAQASVLASQASVKTAQINLDYTKIKAPISGRIGKSTVTEGALVTASQTTALATIQQLDPLYVDLSQPSDTVLKLRQRAKAQSGESNQDSPKLSGIKLTLDDGTEIKQEATLQFADVTVDETTGTVNIRALLPNPDDTLLPGLYVRATVPVDYKPNAFLVPQLAVTRDTQGRAHVNVVNSENKVEDRIVDADQVIGQNWLVTGGLKDGEQVIISGLQKIQTGSLVAPKAVDKK</sequence>
<dbReference type="Proteomes" id="UP001199044">
    <property type="component" value="Unassembled WGS sequence"/>
</dbReference>
<evidence type="ECO:0000256" key="2">
    <source>
        <dbReference type="ARBA" id="ARBA00009477"/>
    </source>
</evidence>
<dbReference type="InterPro" id="IPR058626">
    <property type="entry name" value="MdtA-like_b-barrel"/>
</dbReference>
<dbReference type="InterPro" id="IPR058625">
    <property type="entry name" value="MdtA-like_BSH"/>
</dbReference>
<evidence type="ECO:0000313" key="8">
    <source>
        <dbReference type="Proteomes" id="UP001199044"/>
    </source>
</evidence>
<protein>
    <submittedName>
        <fullName evidence="7">Efflux RND transporter periplasmic adaptor subunit</fullName>
    </submittedName>
</protein>
<dbReference type="RefSeq" id="WP_068711378.1">
    <property type="nucleotide sequence ID" value="NZ_AP014635.1"/>
</dbReference>
<dbReference type="InterPro" id="IPR058627">
    <property type="entry name" value="MdtA-like_C"/>
</dbReference>
<dbReference type="PROSITE" id="PS51257">
    <property type="entry name" value="PROKAR_LIPOPROTEIN"/>
    <property type="match status" value="1"/>
</dbReference>
<comment type="caution">
    <text evidence="7">The sequence shown here is derived from an EMBL/GenBank/DDBJ whole genome shotgun (WGS) entry which is preliminary data.</text>
</comment>
<dbReference type="Gene3D" id="1.10.287.470">
    <property type="entry name" value="Helix hairpin bin"/>
    <property type="match status" value="1"/>
</dbReference>
<evidence type="ECO:0000259" key="5">
    <source>
        <dbReference type="Pfam" id="PF25944"/>
    </source>
</evidence>
<feature type="domain" description="Multidrug resistance protein MdtA-like barrel-sandwich hybrid" evidence="4">
    <location>
        <begin position="66"/>
        <end position="209"/>
    </location>
</feature>
<dbReference type="Gene3D" id="2.40.420.20">
    <property type="match status" value="1"/>
</dbReference>
<dbReference type="Gene3D" id="2.40.30.170">
    <property type="match status" value="1"/>
</dbReference>
<dbReference type="Gene3D" id="2.40.50.100">
    <property type="match status" value="1"/>
</dbReference>
<dbReference type="InterPro" id="IPR006143">
    <property type="entry name" value="RND_pump_MFP"/>
</dbReference>
<feature type="domain" description="Multidrug resistance protein MdtA-like beta-barrel" evidence="5">
    <location>
        <begin position="213"/>
        <end position="305"/>
    </location>
</feature>
<organism evidence="7 8">
    <name type="scientific">Vibrio tritonius</name>
    <dbReference type="NCBI Taxonomy" id="1435069"/>
    <lineage>
        <taxon>Bacteria</taxon>
        <taxon>Pseudomonadati</taxon>
        <taxon>Pseudomonadota</taxon>
        <taxon>Gammaproteobacteria</taxon>
        <taxon>Vibrionales</taxon>
        <taxon>Vibrionaceae</taxon>
        <taxon>Vibrio</taxon>
    </lineage>
</organism>
<evidence type="ECO:0000259" key="6">
    <source>
        <dbReference type="Pfam" id="PF25967"/>
    </source>
</evidence>
<evidence type="ECO:0000259" key="4">
    <source>
        <dbReference type="Pfam" id="PF25917"/>
    </source>
</evidence>
<feature type="domain" description="Multidrug resistance protein MdtA-like alpha-helical hairpin" evidence="3">
    <location>
        <begin position="107"/>
        <end position="176"/>
    </location>
</feature>
<dbReference type="InterPro" id="IPR058624">
    <property type="entry name" value="MdtA-like_HH"/>
</dbReference>
<evidence type="ECO:0000313" key="7">
    <source>
        <dbReference type="EMBL" id="MCA2017014.1"/>
    </source>
</evidence>
<gene>
    <name evidence="7" type="ORF">LDJ79_12890</name>
</gene>
<reference evidence="8" key="1">
    <citation type="submission" date="2023-07" db="EMBL/GenBank/DDBJ databases">
        <title>Molecular identification of indigenous halophilic bacteria isolated from red sea cost, biodegradation of synthetic dyes and assessment of degraded metabolite toxicity.</title>
        <authorList>
            <person name="Chaieb K."/>
            <person name="Altayb H.N."/>
        </authorList>
    </citation>
    <scope>NUCLEOTIDE SEQUENCE [LARGE SCALE GENOMIC DNA]</scope>
    <source>
        <strain evidence="8">K20</strain>
    </source>
</reference>
<evidence type="ECO:0000259" key="3">
    <source>
        <dbReference type="Pfam" id="PF25876"/>
    </source>
</evidence>